<accession>G3AEK5</accession>
<keyword evidence="2" id="KW-0812">Transmembrane</keyword>
<feature type="domain" description="Cytochrome b5 heme-binding" evidence="3">
    <location>
        <begin position="59"/>
        <end position="159"/>
    </location>
</feature>
<gene>
    <name evidence="4" type="ORF">SPAPADRAFT_131376</name>
</gene>
<dbReference type="InterPro" id="IPR050577">
    <property type="entry name" value="MAPR/NEUFC/NENF-like"/>
</dbReference>
<keyword evidence="2" id="KW-0472">Membrane</keyword>
<dbReference type="eggNOG" id="KOG1110">
    <property type="taxonomic scope" value="Eukaryota"/>
</dbReference>
<protein>
    <recommendedName>
        <fullName evidence="3">Cytochrome b5 heme-binding domain-containing protein</fullName>
    </recommendedName>
</protein>
<dbReference type="InterPro" id="IPR001199">
    <property type="entry name" value="Cyt_B5-like_heme/steroid-bd"/>
</dbReference>
<dbReference type="PANTHER" id="PTHR10281">
    <property type="entry name" value="MEMBRANE-ASSOCIATED PROGESTERONE RECEPTOR COMPONENT-RELATED"/>
    <property type="match status" value="1"/>
</dbReference>
<feature type="transmembrane region" description="Helical" evidence="2">
    <location>
        <begin position="12"/>
        <end position="30"/>
    </location>
</feature>
<comment type="similarity">
    <text evidence="1">Belongs to the cytochrome b5 family. MAPR subfamily.</text>
</comment>
<dbReference type="GO" id="GO:0012505">
    <property type="term" value="C:endomembrane system"/>
    <property type="evidence" value="ECO:0007669"/>
    <property type="project" value="TreeGrafter"/>
</dbReference>
<dbReference type="Pfam" id="PF00173">
    <property type="entry name" value="Cyt-b5"/>
    <property type="match status" value="1"/>
</dbReference>
<dbReference type="HOGENOM" id="CLU_070889_2_0_1"/>
<dbReference type="SMART" id="SM01117">
    <property type="entry name" value="Cyt-b5"/>
    <property type="match status" value="1"/>
</dbReference>
<keyword evidence="5" id="KW-1185">Reference proteome</keyword>
<dbReference type="Proteomes" id="UP000000709">
    <property type="component" value="Unassembled WGS sequence"/>
</dbReference>
<evidence type="ECO:0000259" key="3">
    <source>
        <dbReference type="SMART" id="SM01117"/>
    </source>
</evidence>
<organism evidence="5">
    <name type="scientific">Spathaspora passalidarum (strain NRRL Y-27907 / 11-Y1)</name>
    <dbReference type="NCBI Taxonomy" id="619300"/>
    <lineage>
        <taxon>Eukaryota</taxon>
        <taxon>Fungi</taxon>
        <taxon>Dikarya</taxon>
        <taxon>Ascomycota</taxon>
        <taxon>Saccharomycotina</taxon>
        <taxon>Pichiomycetes</taxon>
        <taxon>Debaryomycetaceae</taxon>
        <taxon>Spathaspora</taxon>
    </lineage>
</organism>
<evidence type="ECO:0000313" key="4">
    <source>
        <dbReference type="EMBL" id="EGW34768.1"/>
    </source>
</evidence>
<dbReference type="InParanoid" id="G3AEK5"/>
<dbReference type="PANTHER" id="PTHR10281:SF76">
    <property type="entry name" value="CALCUTTA CUP-RELATED"/>
    <property type="match status" value="1"/>
</dbReference>
<dbReference type="RefSeq" id="XP_007372180.1">
    <property type="nucleotide sequence ID" value="XM_007372118.1"/>
</dbReference>
<proteinExistence type="inferred from homology"/>
<evidence type="ECO:0000313" key="5">
    <source>
        <dbReference type="Proteomes" id="UP000000709"/>
    </source>
</evidence>
<dbReference type="EMBL" id="GL996499">
    <property type="protein sequence ID" value="EGW34768.1"/>
    <property type="molecule type" value="Genomic_DNA"/>
</dbReference>
<keyword evidence="2" id="KW-1133">Transmembrane helix</keyword>
<dbReference type="GeneID" id="18869568"/>
<dbReference type="InterPro" id="IPR036400">
    <property type="entry name" value="Cyt_B5-like_heme/steroid_sf"/>
</dbReference>
<dbReference type="GO" id="GO:0016020">
    <property type="term" value="C:membrane"/>
    <property type="evidence" value="ECO:0007669"/>
    <property type="project" value="TreeGrafter"/>
</dbReference>
<dbReference type="OrthoDB" id="4454541at2759"/>
<sequence>MAERNHFGFIDILRILGGILLFNACFSWWFTSTTTWGYNGKWTSVNYLKHRLTNNFVNLTTEQLALYNGTDPSLPIYIGINGRVYDVSISRSIYGPRGTYNKLAGKDAARVYVTGCFMNPGEYTYDLRELDQEEVERDLADWQYFFDNHEKYWYVGEVQHKPPTGDPPKPCEHMKFPGLVHHNR</sequence>
<dbReference type="STRING" id="619300.G3AEK5"/>
<dbReference type="AlphaFoldDB" id="G3AEK5"/>
<reference evidence="4 5" key="1">
    <citation type="journal article" date="2011" name="Proc. Natl. Acad. Sci. U.S.A.">
        <title>Comparative genomics of xylose-fermenting fungi for enhanced biofuel production.</title>
        <authorList>
            <person name="Wohlbach D.J."/>
            <person name="Kuo A."/>
            <person name="Sato T.K."/>
            <person name="Potts K.M."/>
            <person name="Salamov A.A."/>
            <person name="LaButti K.M."/>
            <person name="Sun H."/>
            <person name="Clum A."/>
            <person name="Pangilinan J.L."/>
            <person name="Lindquist E.A."/>
            <person name="Lucas S."/>
            <person name="Lapidus A."/>
            <person name="Jin M."/>
            <person name="Gunawan C."/>
            <person name="Balan V."/>
            <person name="Dale B.E."/>
            <person name="Jeffries T.W."/>
            <person name="Zinkel R."/>
            <person name="Barry K.W."/>
            <person name="Grigoriev I.V."/>
            <person name="Gasch A.P."/>
        </authorList>
    </citation>
    <scope>NUCLEOTIDE SEQUENCE [LARGE SCALE GENOMIC DNA]</scope>
    <source>
        <strain evidence="5">NRRL Y-27907 / 11-Y1</strain>
    </source>
</reference>
<evidence type="ECO:0000256" key="2">
    <source>
        <dbReference type="SAM" id="Phobius"/>
    </source>
</evidence>
<evidence type="ECO:0000256" key="1">
    <source>
        <dbReference type="ARBA" id="ARBA00038357"/>
    </source>
</evidence>
<dbReference type="KEGG" id="spaa:SPAPADRAFT_131376"/>
<dbReference type="OMA" id="WTWGYRG"/>
<dbReference type="Gene3D" id="3.10.120.10">
    <property type="entry name" value="Cytochrome b5-like heme/steroid binding domain"/>
    <property type="match status" value="1"/>
</dbReference>
<dbReference type="SUPFAM" id="SSF55856">
    <property type="entry name" value="Cytochrome b5-like heme/steroid binding domain"/>
    <property type="match status" value="1"/>
</dbReference>
<name>G3AEK5_SPAPN</name>